<proteinExistence type="predicted"/>
<accession>E9HBR4</accession>
<dbReference type="AlphaFoldDB" id="E9HBR4"/>
<organism evidence="2 3">
    <name type="scientific">Daphnia pulex</name>
    <name type="common">Water flea</name>
    <dbReference type="NCBI Taxonomy" id="6669"/>
    <lineage>
        <taxon>Eukaryota</taxon>
        <taxon>Metazoa</taxon>
        <taxon>Ecdysozoa</taxon>
        <taxon>Arthropoda</taxon>
        <taxon>Crustacea</taxon>
        <taxon>Branchiopoda</taxon>
        <taxon>Diplostraca</taxon>
        <taxon>Cladocera</taxon>
        <taxon>Anomopoda</taxon>
        <taxon>Daphniidae</taxon>
        <taxon>Daphnia</taxon>
    </lineage>
</organism>
<reference evidence="2 3" key="1">
    <citation type="journal article" date="2011" name="Science">
        <title>The ecoresponsive genome of Daphnia pulex.</title>
        <authorList>
            <person name="Colbourne J.K."/>
            <person name="Pfrender M.E."/>
            <person name="Gilbert D."/>
            <person name="Thomas W.K."/>
            <person name="Tucker A."/>
            <person name="Oakley T.H."/>
            <person name="Tokishita S."/>
            <person name="Aerts A."/>
            <person name="Arnold G.J."/>
            <person name="Basu M.K."/>
            <person name="Bauer D.J."/>
            <person name="Caceres C.E."/>
            <person name="Carmel L."/>
            <person name="Casola C."/>
            <person name="Choi J.H."/>
            <person name="Detter J.C."/>
            <person name="Dong Q."/>
            <person name="Dusheyko S."/>
            <person name="Eads B.D."/>
            <person name="Frohlich T."/>
            <person name="Geiler-Samerotte K.A."/>
            <person name="Gerlach D."/>
            <person name="Hatcher P."/>
            <person name="Jogdeo S."/>
            <person name="Krijgsveld J."/>
            <person name="Kriventseva E.V."/>
            <person name="Kultz D."/>
            <person name="Laforsch C."/>
            <person name="Lindquist E."/>
            <person name="Lopez J."/>
            <person name="Manak J.R."/>
            <person name="Muller J."/>
            <person name="Pangilinan J."/>
            <person name="Patwardhan R.P."/>
            <person name="Pitluck S."/>
            <person name="Pritham E.J."/>
            <person name="Rechtsteiner A."/>
            <person name="Rho M."/>
            <person name="Rogozin I.B."/>
            <person name="Sakarya O."/>
            <person name="Salamov A."/>
            <person name="Schaack S."/>
            <person name="Shapiro H."/>
            <person name="Shiga Y."/>
            <person name="Skalitzky C."/>
            <person name="Smith Z."/>
            <person name="Souvorov A."/>
            <person name="Sung W."/>
            <person name="Tang Z."/>
            <person name="Tsuchiya D."/>
            <person name="Tu H."/>
            <person name="Vos H."/>
            <person name="Wang M."/>
            <person name="Wolf Y.I."/>
            <person name="Yamagata H."/>
            <person name="Yamada T."/>
            <person name="Ye Y."/>
            <person name="Shaw J.R."/>
            <person name="Andrews J."/>
            <person name="Crease T.J."/>
            <person name="Tang H."/>
            <person name="Lucas S.M."/>
            <person name="Robertson H.M."/>
            <person name="Bork P."/>
            <person name="Koonin E.V."/>
            <person name="Zdobnov E.M."/>
            <person name="Grigoriev I.V."/>
            <person name="Lynch M."/>
            <person name="Boore J.L."/>
        </authorList>
    </citation>
    <scope>NUCLEOTIDE SEQUENCE [LARGE SCALE GENOMIC DNA]</scope>
</reference>
<evidence type="ECO:0000313" key="2">
    <source>
        <dbReference type="EMBL" id="EFX70764.1"/>
    </source>
</evidence>
<name>E9HBR4_DAPPU</name>
<dbReference type="Proteomes" id="UP000000305">
    <property type="component" value="Unassembled WGS sequence"/>
</dbReference>
<dbReference type="InParanoid" id="E9HBR4"/>
<keyword evidence="1" id="KW-0812">Transmembrane</keyword>
<dbReference type="PhylomeDB" id="E9HBR4"/>
<dbReference type="HOGENOM" id="CLU_2280182_0_0_1"/>
<protein>
    <submittedName>
        <fullName evidence="2">Uncharacterized protein</fullName>
    </submittedName>
</protein>
<evidence type="ECO:0000313" key="3">
    <source>
        <dbReference type="Proteomes" id="UP000000305"/>
    </source>
</evidence>
<feature type="transmembrane region" description="Helical" evidence="1">
    <location>
        <begin position="33"/>
        <end position="52"/>
    </location>
</feature>
<keyword evidence="1" id="KW-1133">Transmembrane helix</keyword>
<keyword evidence="1" id="KW-0472">Membrane</keyword>
<dbReference type="KEGG" id="dpx:DAPPUDRAFT_112342"/>
<keyword evidence="3" id="KW-1185">Reference proteome</keyword>
<dbReference type="EMBL" id="GL732617">
    <property type="protein sequence ID" value="EFX70764.1"/>
    <property type="molecule type" value="Genomic_DNA"/>
</dbReference>
<evidence type="ECO:0000256" key="1">
    <source>
        <dbReference type="SAM" id="Phobius"/>
    </source>
</evidence>
<sequence>MAKAFVALIKVIHDLVASELTDAAYDMKISHAVFSALKIILCFIIACVNIDLNDNVAAFRRFFFSLALIEMGFTTIREVVDVILTREEFYASLQNPDNTSNI</sequence>
<gene>
    <name evidence="2" type="ORF">DAPPUDRAFT_112342</name>
</gene>